<evidence type="ECO:0000313" key="2">
    <source>
        <dbReference type="EMBL" id="GAA2940185.1"/>
    </source>
</evidence>
<accession>A0ABP6JNV9</accession>
<dbReference type="EMBL" id="BAAAVA010000068">
    <property type="protein sequence ID" value="GAA2940185.1"/>
    <property type="molecule type" value="Genomic_DNA"/>
</dbReference>
<dbReference type="SUPFAM" id="SSF56091">
    <property type="entry name" value="DNA ligase/mRNA capping enzyme, catalytic domain"/>
    <property type="match status" value="1"/>
</dbReference>
<evidence type="ECO:0000313" key="3">
    <source>
        <dbReference type="Proteomes" id="UP001501423"/>
    </source>
</evidence>
<sequence length="69" mass="7363">MKGSGVTWTLPESVLSTPVPSPDLPSGWAGEVKWDGFQAAVLVDAGQVMLRFRRGTEMVPALPEVVPGR</sequence>
<dbReference type="Gene3D" id="3.30.470.30">
    <property type="entry name" value="DNA ligase/mRNA capping enzyme"/>
    <property type="match status" value="1"/>
</dbReference>
<dbReference type="Gene3D" id="3.30.1490.70">
    <property type="match status" value="1"/>
</dbReference>
<protein>
    <recommendedName>
        <fullName evidence="4">ATP-dependent DNA ligase family profile domain-containing protein</fullName>
    </recommendedName>
</protein>
<feature type="region of interest" description="Disordered" evidence="1">
    <location>
        <begin position="1"/>
        <end position="22"/>
    </location>
</feature>
<reference evidence="3" key="1">
    <citation type="journal article" date="2019" name="Int. J. Syst. Evol. Microbiol.">
        <title>The Global Catalogue of Microorganisms (GCM) 10K type strain sequencing project: providing services to taxonomists for standard genome sequencing and annotation.</title>
        <authorList>
            <consortium name="The Broad Institute Genomics Platform"/>
            <consortium name="The Broad Institute Genome Sequencing Center for Infectious Disease"/>
            <person name="Wu L."/>
            <person name="Ma J."/>
        </authorList>
    </citation>
    <scope>NUCLEOTIDE SEQUENCE [LARGE SCALE GENOMIC DNA]</scope>
    <source>
        <strain evidence="3">JCM 9650</strain>
    </source>
</reference>
<comment type="caution">
    <text evidence="2">The sequence shown here is derived from an EMBL/GenBank/DDBJ whole genome shotgun (WGS) entry which is preliminary data.</text>
</comment>
<evidence type="ECO:0008006" key="4">
    <source>
        <dbReference type="Google" id="ProtNLM"/>
    </source>
</evidence>
<gene>
    <name evidence="2" type="ORF">GCM10010478_47390</name>
</gene>
<dbReference type="Proteomes" id="UP001501423">
    <property type="component" value="Unassembled WGS sequence"/>
</dbReference>
<name>A0ABP6JNV9_9ACTN</name>
<proteinExistence type="predicted"/>
<keyword evidence="3" id="KW-1185">Reference proteome</keyword>
<organism evidence="2 3">
    <name type="scientific">Streptomyces erythrogriseus</name>
    <dbReference type="NCBI Taxonomy" id="284027"/>
    <lineage>
        <taxon>Bacteria</taxon>
        <taxon>Bacillati</taxon>
        <taxon>Actinomycetota</taxon>
        <taxon>Actinomycetes</taxon>
        <taxon>Kitasatosporales</taxon>
        <taxon>Streptomycetaceae</taxon>
        <taxon>Streptomyces</taxon>
        <taxon>Streptomyces griseoincarnatus group</taxon>
    </lineage>
</organism>
<evidence type="ECO:0000256" key="1">
    <source>
        <dbReference type="SAM" id="MobiDB-lite"/>
    </source>
</evidence>